<dbReference type="Pfam" id="PF10615">
    <property type="entry name" value="DUF2470"/>
    <property type="match status" value="1"/>
</dbReference>
<evidence type="ECO:0000256" key="1">
    <source>
        <dbReference type="SAM" id="Phobius"/>
    </source>
</evidence>
<keyword evidence="1" id="KW-0472">Membrane</keyword>
<dbReference type="InterPro" id="IPR019595">
    <property type="entry name" value="DUF2470"/>
</dbReference>
<feature type="transmembrane region" description="Helical" evidence="1">
    <location>
        <begin position="185"/>
        <end position="206"/>
    </location>
</feature>
<feature type="chain" id="PRO_5009163218" description="DUF2470 domain-containing protein" evidence="2">
    <location>
        <begin position="18"/>
        <end position="246"/>
    </location>
</feature>
<proteinExistence type="predicted"/>
<dbReference type="Gene3D" id="3.20.180.10">
    <property type="entry name" value="PNP-oxidase-like"/>
    <property type="match status" value="1"/>
</dbReference>
<dbReference type="EMBL" id="KV453842">
    <property type="protein sequence ID" value="ODV90926.1"/>
    <property type="molecule type" value="Genomic_DNA"/>
</dbReference>
<dbReference type="AlphaFoldDB" id="A0A1E4TGP9"/>
<keyword evidence="5" id="KW-1185">Reference proteome</keyword>
<feature type="transmembrane region" description="Helical" evidence="1">
    <location>
        <begin position="135"/>
        <end position="156"/>
    </location>
</feature>
<dbReference type="PANTHER" id="PTHR37783">
    <property type="entry name" value="MEMBRANE PROTEIN, PUTATIVE (AFU_ORTHOLOGUE AFUA_1G04315)-RELATED"/>
    <property type="match status" value="1"/>
</dbReference>
<keyword evidence="1" id="KW-0812">Transmembrane</keyword>
<keyword evidence="1" id="KW-1133">Transmembrane helix</keyword>
<dbReference type="InterPro" id="IPR037119">
    <property type="entry name" value="Haem_oxidase_HugZ-like_sf"/>
</dbReference>
<feature type="domain" description="DUF2470" evidence="3">
    <location>
        <begin position="40"/>
        <end position="115"/>
    </location>
</feature>
<sequence length="246" mass="28634">MITYLVIVVFIYEQILATQNDLGRMTERKKVNDKESALRNRIMEHMNLQHETSLLDYVQHYCKMPRPRRAVMTDISTEEVEVLYTMRSGQQKKVSLKFQKPIKSLSLARDQLVRMAKVAAEGLGYSPYTVSNFRFMNFPGFITFTGVTTIFASLAVPSKYFDSDSLIFDYIPRDYLEYTLKFEQFRFLIAMTVAAIHFVEACIMIRRTRFYRVPLGPRLLWVLATLFEGFPAMMRFSSEVEKATSG</sequence>
<evidence type="ECO:0000259" key="3">
    <source>
        <dbReference type="Pfam" id="PF10615"/>
    </source>
</evidence>
<protein>
    <recommendedName>
        <fullName evidence="3">DUF2470 domain-containing protein</fullName>
    </recommendedName>
</protein>
<keyword evidence="2" id="KW-0732">Signal</keyword>
<accession>A0A1E4TGP9</accession>
<dbReference type="OrthoDB" id="5553410at2759"/>
<organism evidence="4 5">
    <name type="scientific">Tortispora caseinolytica NRRL Y-17796</name>
    <dbReference type="NCBI Taxonomy" id="767744"/>
    <lineage>
        <taxon>Eukaryota</taxon>
        <taxon>Fungi</taxon>
        <taxon>Dikarya</taxon>
        <taxon>Ascomycota</taxon>
        <taxon>Saccharomycotina</taxon>
        <taxon>Trigonopsidomycetes</taxon>
        <taxon>Trigonopsidales</taxon>
        <taxon>Trigonopsidaceae</taxon>
        <taxon>Tortispora</taxon>
    </lineage>
</organism>
<name>A0A1E4TGP9_9ASCO</name>
<dbReference type="PANTHER" id="PTHR37783:SF1">
    <property type="entry name" value="MEMBRANE PROTEIN, PUTATIVE (AFU_ORTHOLOGUE AFUA_1G04315)-RELATED"/>
    <property type="match status" value="1"/>
</dbReference>
<evidence type="ECO:0000256" key="2">
    <source>
        <dbReference type="SAM" id="SignalP"/>
    </source>
</evidence>
<gene>
    <name evidence="4" type="ORF">CANCADRAFT_2644</name>
</gene>
<dbReference type="Proteomes" id="UP000095023">
    <property type="component" value="Unassembled WGS sequence"/>
</dbReference>
<feature type="signal peptide" evidence="2">
    <location>
        <begin position="1"/>
        <end position="17"/>
    </location>
</feature>
<evidence type="ECO:0000313" key="4">
    <source>
        <dbReference type="EMBL" id="ODV90926.1"/>
    </source>
</evidence>
<reference evidence="5" key="1">
    <citation type="submission" date="2016-02" db="EMBL/GenBank/DDBJ databases">
        <title>Comparative genomics of biotechnologically important yeasts.</title>
        <authorList>
            <consortium name="DOE Joint Genome Institute"/>
            <person name="Riley R."/>
            <person name="Haridas S."/>
            <person name="Wolfe K.H."/>
            <person name="Lopes M.R."/>
            <person name="Hittinger C.T."/>
            <person name="Goker M."/>
            <person name="Salamov A."/>
            <person name="Wisecaver J."/>
            <person name="Long T.M."/>
            <person name="Aerts A.L."/>
            <person name="Barry K."/>
            <person name="Choi C."/>
            <person name="Clum A."/>
            <person name="Coughlan A.Y."/>
            <person name="Deshpande S."/>
            <person name="Douglass A.P."/>
            <person name="Hanson S.J."/>
            <person name="Klenk H.-P."/>
            <person name="Labutti K."/>
            <person name="Lapidus A."/>
            <person name="Lindquist E."/>
            <person name="Lipzen A."/>
            <person name="Meier-Kolthoff J.P."/>
            <person name="Ohm R.A."/>
            <person name="Otillar R.P."/>
            <person name="Pangilinan J."/>
            <person name="Peng Y."/>
            <person name="Rokas A."/>
            <person name="Rosa C.A."/>
            <person name="Scheuner C."/>
            <person name="Sibirny A.A."/>
            <person name="Slot J.C."/>
            <person name="Stielow J.B."/>
            <person name="Sun H."/>
            <person name="Kurtzman C.P."/>
            <person name="Blackwell M."/>
            <person name="Jeffries T.W."/>
            <person name="Grigoriev I.V."/>
        </authorList>
    </citation>
    <scope>NUCLEOTIDE SEQUENCE [LARGE SCALE GENOMIC DNA]</scope>
    <source>
        <strain evidence="5">NRRL Y-17796</strain>
    </source>
</reference>
<evidence type="ECO:0000313" key="5">
    <source>
        <dbReference type="Proteomes" id="UP000095023"/>
    </source>
</evidence>